<reference evidence="2" key="1">
    <citation type="submission" date="2020-05" db="EMBL/GenBank/DDBJ databases">
        <authorList>
            <person name="Chiriac C."/>
            <person name="Salcher M."/>
            <person name="Ghai R."/>
            <person name="Kavagutti S V."/>
        </authorList>
    </citation>
    <scope>NUCLEOTIDE SEQUENCE</scope>
</reference>
<accession>A0A6J7UWS8</accession>
<feature type="compositionally biased region" description="Polar residues" evidence="1">
    <location>
        <begin position="109"/>
        <end position="118"/>
    </location>
</feature>
<name>A0A6J7UWS8_9ZZZZ</name>
<organism evidence="2">
    <name type="scientific">freshwater metagenome</name>
    <dbReference type="NCBI Taxonomy" id="449393"/>
    <lineage>
        <taxon>unclassified sequences</taxon>
        <taxon>metagenomes</taxon>
        <taxon>ecological metagenomes</taxon>
    </lineage>
</organism>
<feature type="region of interest" description="Disordered" evidence="1">
    <location>
        <begin position="109"/>
        <end position="149"/>
    </location>
</feature>
<evidence type="ECO:0000256" key="1">
    <source>
        <dbReference type="SAM" id="MobiDB-lite"/>
    </source>
</evidence>
<dbReference type="EMBL" id="CAFBQU010000101">
    <property type="protein sequence ID" value="CAB5068397.1"/>
    <property type="molecule type" value="Genomic_DNA"/>
</dbReference>
<sequence length="149" mass="15431">MVFCTRFCKSLATITSGASISTNSASASVMRSTNILRAWFNLMPLMRSVIPARHASTVSCSATCSDTHSSVSSASSRTCTRCTVTVKSAACSVPFGVAVKVSVAPFTEPVTSSSNVGATQPRPISYTQSSVLSPGTGLPSRVPARSTVM</sequence>
<proteinExistence type="predicted"/>
<protein>
    <submittedName>
        <fullName evidence="2">Unannotated protein</fullName>
    </submittedName>
</protein>
<evidence type="ECO:0000313" key="2">
    <source>
        <dbReference type="EMBL" id="CAB5068397.1"/>
    </source>
</evidence>
<dbReference type="AlphaFoldDB" id="A0A6J7UWS8"/>
<gene>
    <name evidence="2" type="ORF">UFOPK4347_01786</name>
</gene>